<evidence type="ECO:0000256" key="4">
    <source>
        <dbReference type="ARBA" id="ARBA00022475"/>
    </source>
</evidence>
<dbReference type="RefSeq" id="WP_315733146.1">
    <property type="nucleotide sequence ID" value="NZ_JAVYII010000004.1"/>
</dbReference>
<dbReference type="Pfam" id="PF00528">
    <property type="entry name" value="BPD_transp_1"/>
    <property type="match status" value="1"/>
</dbReference>
<evidence type="ECO:0000256" key="6">
    <source>
        <dbReference type="ARBA" id="ARBA00022970"/>
    </source>
</evidence>
<sequence length="230" mass="24756">MEAIFSDPMVYLKGFGLTIGLLLVSAVGSLVLGTLLAAARVGPIWVLSKAATIYVSVFRNTPLLMIFIFVAIAMPRLGITFKSIEQVEIAGWNVSSFFFRACLALSLYTAAFVCEAIRSGINAVPLGQAEAARAIGMTFGQNMRLVVLPQALRAVVPPLASVIIALAKNTSVAAAFGMMEATATMRGITNRNGDQVLEIFFLVALGYVLIVEVISFSSYALERRWKAARR</sequence>
<keyword evidence="5 9" id="KW-0812">Transmembrane</keyword>
<dbReference type="SUPFAM" id="SSF161098">
    <property type="entry name" value="MetI-like"/>
    <property type="match status" value="1"/>
</dbReference>
<dbReference type="InterPro" id="IPR043429">
    <property type="entry name" value="ArtM/GltK/GlnP/TcyL/YhdX-like"/>
</dbReference>
<dbReference type="InterPro" id="IPR010065">
    <property type="entry name" value="AA_ABC_transptr_permease_3TM"/>
</dbReference>
<feature type="transmembrane region" description="Helical" evidence="9">
    <location>
        <begin position="51"/>
        <end position="74"/>
    </location>
</feature>
<keyword evidence="8 9" id="KW-0472">Membrane</keyword>
<evidence type="ECO:0000259" key="10">
    <source>
        <dbReference type="PROSITE" id="PS50928"/>
    </source>
</evidence>
<feature type="domain" description="ABC transmembrane type-1" evidence="10">
    <location>
        <begin position="15"/>
        <end position="218"/>
    </location>
</feature>
<evidence type="ECO:0000256" key="8">
    <source>
        <dbReference type="ARBA" id="ARBA00023136"/>
    </source>
</evidence>
<evidence type="ECO:0000256" key="2">
    <source>
        <dbReference type="ARBA" id="ARBA00010072"/>
    </source>
</evidence>
<dbReference type="InterPro" id="IPR000515">
    <property type="entry name" value="MetI-like"/>
</dbReference>
<evidence type="ECO:0000313" key="11">
    <source>
        <dbReference type="EMBL" id="MDT9593653.1"/>
    </source>
</evidence>
<comment type="subcellular location">
    <subcellularLocation>
        <location evidence="1 9">Cell membrane</location>
        <topology evidence="1 9">Multi-pass membrane protein</topology>
    </subcellularLocation>
</comment>
<dbReference type="InterPro" id="IPR035906">
    <property type="entry name" value="MetI-like_sf"/>
</dbReference>
<keyword evidence="7 9" id="KW-1133">Transmembrane helix</keyword>
<evidence type="ECO:0000256" key="1">
    <source>
        <dbReference type="ARBA" id="ARBA00004651"/>
    </source>
</evidence>
<dbReference type="NCBIfam" id="TIGR01726">
    <property type="entry name" value="HEQRo_perm_3TM"/>
    <property type="match status" value="1"/>
</dbReference>
<dbReference type="Proteomes" id="UP001268542">
    <property type="component" value="Unassembled WGS sequence"/>
</dbReference>
<keyword evidence="3 9" id="KW-0813">Transport</keyword>
<dbReference type="Gene3D" id="1.10.3720.10">
    <property type="entry name" value="MetI-like"/>
    <property type="match status" value="1"/>
</dbReference>
<evidence type="ECO:0000256" key="3">
    <source>
        <dbReference type="ARBA" id="ARBA00022448"/>
    </source>
</evidence>
<evidence type="ECO:0000256" key="5">
    <source>
        <dbReference type="ARBA" id="ARBA00022692"/>
    </source>
</evidence>
<comment type="similarity">
    <text evidence="2">Belongs to the binding-protein-dependent transport system permease family. HisMQ subfamily.</text>
</comment>
<reference evidence="11 12" key="1">
    <citation type="submission" date="2023-08" db="EMBL/GenBank/DDBJ databases">
        <title>Nocardioides seae sp. nov., a bacterium isolated from a soil.</title>
        <authorList>
            <person name="Wang X."/>
        </authorList>
    </citation>
    <scope>NUCLEOTIDE SEQUENCE [LARGE SCALE GENOMIC DNA]</scope>
    <source>
        <strain evidence="11 12">YZH12</strain>
    </source>
</reference>
<evidence type="ECO:0000256" key="7">
    <source>
        <dbReference type="ARBA" id="ARBA00022989"/>
    </source>
</evidence>
<keyword evidence="12" id="KW-1185">Reference proteome</keyword>
<comment type="caution">
    <text evidence="11">The sequence shown here is derived from an EMBL/GenBank/DDBJ whole genome shotgun (WGS) entry which is preliminary data.</text>
</comment>
<name>A0ABU3PWP1_9ACTN</name>
<feature type="transmembrane region" description="Helical" evidence="9">
    <location>
        <begin position="15"/>
        <end position="39"/>
    </location>
</feature>
<dbReference type="PANTHER" id="PTHR30614">
    <property type="entry name" value="MEMBRANE COMPONENT OF AMINO ACID ABC TRANSPORTER"/>
    <property type="match status" value="1"/>
</dbReference>
<keyword evidence="6" id="KW-0029">Amino-acid transport</keyword>
<gene>
    <name evidence="11" type="ORF">RDV89_11285</name>
</gene>
<feature type="transmembrane region" description="Helical" evidence="9">
    <location>
        <begin position="94"/>
        <end position="114"/>
    </location>
</feature>
<dbReference type="PANTHER" id="PTHR30614:SF37">
    <property type="entry name" value="AMINO-ACID ABC TRANSPORTER PERMEASE PROTEIN YHDX-RELATED"/>
    <property type="match status" value="1"/>
</dbReference>
<evidence type="ECO:0000256" key="9">
    <source>
        <dbReference type="RuleBase" id="RU363032"/>
    </source>
</evidence>
<dbReference type="CDD" id="cd06261">
    <property type="entry name" value="TM_PBP2"/>
    <property type="match status" value="1"/>
</dbReference>
<proteinExistence type="inferred from homology"/>
<feature type="transmembrane region" description="Helical" evidence="9">
    <location>
        <begin position="199"/>
        <end position="221"/>
    </location>
</feature>
<dbReference type="PROSITE" id="PS50928">
    <property type="entry name" value="ABC_TM1"/>
    <property type="match status" value="1"/>
</dbReference>
<accession>A0ABU3PWP1</accession>
<protein>
    <submittedName>
        <fullName evidence="11">Amino acid ABC transporter permease</fullName>
    </submittedName>
</protein>
<organism evidence="11 12">
    <name type="scientific">Nocardioides imazamoxiresistens</name>
    <dbReference type="NCBI Taxonomy" id="3231893"/>
    <lineage>
        <taxon>Bacteria</taxon>
        <taxon>Bacillati</taxon>
        <taxon>Actinomycetota</taxon>
        <taxon>Actinomycetes</taxon>
        <taxon>Propionibacteriales</taxon>
        <taxon>Nocardioidaceae</taxon>
        <taxon>Nocardioides</taxon>
    </lineage>
</organism>
<keyword evidence="4" id="KW-1003">Cell membrane</keyword>
<dbReference type="EMBL" id="JAVYII010000004">
    <property type="protein sequence ID" value="MDT9593653.1"/>
    <property type="molecule type" value="Genomic_DNA"/>
</dbReference>
<evidence type="ECO:0000313" key="12">
    <source>
        <dbReference type="Proteomes" id="UP001268542"/>
    </source>
</evidence>